<dbReference type="SUPFAM" id="SSF53756">
    <property type="entry name" value="UDP-Glycosyltransferase/glycogen phosphorylase"/>
    <property type="match status" value="1"/>
</dbReference>
<comment type="caution">
    <text evidence="1">The sequence shown here is derived from an EMBL/GenBank/DDBJ whole genome shotgun (WGS) entry which is preliminary data.</text>
</comment>
<dbReference type="EMBL" id="BPPX01000005">
    <property type="protein sequence ID" value="GJC80326.1"/>
    <property type="molecule type" value="Genomic_DNA"/>
</dbReference>
<gene>
    <name evidence="1" type="ORF">ColLi_03164</name>
</gene>
<dbReference type="AlphaFoldDB" id="A0AA37GG49"/>
<organism evidence="1 2">
    <name type="scientific">Colletotrichum liriopes</name>
    <dbReference type="NCBI Taxonomy" id="708192"/>
    <lineage>
        <taxon>Eukaryota</taxon>
        <taxon>Fungi</taxon>
        <taxon>Dikarya</taxon>
        <taxon>Ascomycota</taxon>
        <taxon>Pezizomycotina</taxon>
        <taxon>Sordariomycetes</taxon>
        <taxon>Hypocreomycetidae</taxon>
        <taxon>Glomerellales</taxon>
        <taxon>Glomerellaceae</taxon>
        <taxon>Colletotrichum</taxon>
        <taxon>Colletotrichum spaethianum species complex</taxon>
    </lineage>
</organism>
<protein>
    <submittedName>
        <fullName evidence="1">Glycosyltransferase sdnJ</fullName>
    </submittedName>
</protein>
<evidence type="ECO:0000313" key="2">
    <source>
        <dbReference type="Proteomes" id="UP001055172"/>
    </source>
</evidence>
<keyword evidence="2" id="KW-1185">Reference proteome</keyword>
<sequence length="184" mass="20907">MTFLELGFLKAAPKDLRILVANSPDIEIPFDKVLDYITPCGPITRSTPIEMDDPELASCLARGPIIYVNLGTHHFFDLALVTEFAGAIKSLLDAETTSKAISADHGLIQILWKMPRKLSEDENRSEFWGPWIGFREIMSPYIERDRVWIKYWFIAEPKSILEPGHMICSVNHGGSNSFHEAIWF</sequence>
<dbReference type="Gene3D" id="3.40.50.2000">
    <property type="entry name" value="Glycogen Phosphorylase B"/>
    <property type="match status" value="1"/>
</dbReference>
<evidence type="ECO:0000313" key="1">
    <source>
        <dbReference type="EMBL" id="GJC80326.1"/>
    </source>
</evidence>
<reference evidence="1 2" key="1">
    <citation type="submission" date="2021-07" db="EMBL/GenBank/DDBJ databases">
        <title>Genome data of Colletotrichum spaethianum.</title>
        <authorList>
            <person name="Utami Y.D."/>
            <person name="Hiruma K."/>
        </authorList>
    </citation>
    <scope>NUCLEOTIDE SEQUENCE [LARGE SCALE GENOMIC DNA]</scope>
    <source>
        <strain evidence="1 2">MAFF 242679</strain>
    </source>
</reference>
<dbReference type="Proteomes" id="UP001055172">
    <property type="component" value="Unassembled WGS sequence"/>
</dbReference>
<proteinExistence type="predicted"/>
<accession>A0AA37GG49</accession>
<name>A0AA37GG49_9PEZI</name>